<dbReference type="PANTHER" id="PTHR46156:SF1">
    <property type="entry name" value="ZINC FINGER CCCH DOMAIN-CONTAINING PROTEIN 3"/>
    <property type="match status" value="1"/>
</dbReference>
<dbReference type="AlphaFoldDB" id="L9KKZ6"/>
<feature type="compositionally biased region" description="Polar residues" evidence="1">
    <location>
        <begin position="441"/>
        <end position="452"/>
    </location>
</feature>
<feature type="compositionally biased region" description="Pro residues" evidence="1">
    <location>
        <begin position="264"/>
        <end position="276"/>
    </location>
</feature>
<gene>
    <name evidence="2" type="ORF">TREES_T100016053</name>
</gene>
<evidence type="ECO:0000313" key="2">
    <source>
        <dbReference type="EMBL" id="ELW63413.1"/>
    </source>
</evidence>
<dbReference type="GO" id="GO:0005634">
    <property type="term" value="C:nucleus"/>
    <property type="evidence" value="ECO:0007669"/>
    <property type="project" value="TreeGrafter"/>
</dbReference>
<feature type="non-terminal residue" evidence="2">
    <location>
        <position position="1"/>
    </location>
</feature>
<protein>
    <submittedName>
        <fullName evidence="2">Zinc finger CCCH domain-containing protein 3</fullName>
    </submittedName>
</protein>
<dbReference type="EMBL" id="KB320776">
    <property type="protein sequence ID" value="ELW63413.1"/>
    <property type="molecule type" value="Genomic_DNA"/>
</dbReference>
<proteinExistence type="predicted"/>
<feature type="compositionally biased region" description="Low complexity" evidence="1">
    <location>
        <begin position="352"/>
        <end position="379"/>
    </location>
</feature>
<name>L9KKZ6_TUPCH</name>
<reference evidence="3" key="2">
    <citation type="journal article" date="2013" name="Nat. Commun.">
        <title>Genome of the Chinese tree shrew.</title>
        <authorList>
            <person name="Fan Y."/>
            <person name="Huang Z.Y."/>
            <person name="Cao C.C."/>
            <person name="Chen C.S."/>
            <person name="Chen Y.X."/>
            <person name="Fan D.D."/>
            <person name="He J."/>
            <person name="Hou H.L."/>
            <person name="Hu L."/>
            <person name="Hu X.T."/>
            <person name="Jiang X.T."/>
            <person name="Lai R."/>
            <person name="Lang Y.S."/>
            <person name="Liang B."/>
            <person name="Liao S.G."/>
            <person name="Mu D."/>
            <person name="Ma Y.Y."/>
            <person name="Niu Y.Y."/>
            <person name="Sun X.Q."/>
            <person name="Xia J.Q."/>
            <person name="Xiao J."/>
            <person name="Xiong Z.Q."/>
            <person name="Xu L."/>
            <person name="Yang L."/>
            <person name="Zhang Y."/>
            <person name="Zhao W."/>
            <person name="Zhao X.D."/>
            <person name="Zheng Y.T."/>
            <person name="Zhou J.M."/>
            <person name="Zhu Y.B."/>
            <person name="Zhang G.J."/>
            <person name="Wang J."/>
            <person name="Yao Y.G."/>
        </authorList>
    </citation>
    <scope>NUCLEOTIDE SEQUENCE [LARGE SCALE GENOMIC DNA]</scope>
</reference>
<keyword evidence="3" id="KW-1185">Reference proteome</keyword>
<dbReference type="FunCoup" id="L9KKZ6">
    <property type="interactions" value="1619"/>
</dbReference>
<accession>L9KKZ6</accession>
<feature type="compositionally biased region" description="Basic residues" evidence="1">
    <location>
        <begin position="429"/>
        <end position="440"/>
    </location>
</feature>
<feature type="compositionally biased region" description="Low complexity" evidence="1">
    <location>
        <begin position="123"/>
        <end position="138"/>
    </location>
</feature>
<organism evidence="2 3">
    <name type="scientific">Tupaia chinensis</name>
    <name type="common">Chinese tree shrew</name>
    <name type="synonym">Tupaia belangeri chinensis</name>
    <dbReference type="NCBI Taxonomy" id="246437"/>
    <lineage>
        <taxon>Eukaryota</taxon>
        <taxon>Metazoa</taxon>
        <taxon>Chordata</taxon>
        <taxon>Craniata</taxon>
        <taxon>Vertebrata</taxon>
        <taxon>Euteleostomi</taxon>
        <taxon>Mammalia</taxon>
        <taxon>Eutheria</taxon>
        <taxon>Euarchontoglires</taxon>
        <taxon>Scandentia</taxon>
        <taxon>Tupaiidae</taxon>
        <taxon>Tupaia</taxon>
    </lineage>
</organism>
<dbReference type="PANTHER" id="PTHR46156">
    <property type="entry name" value="CCCH ZINGC FINGER"/>
    <property type="match status" value="1"/>
</dbReference>
<dbReference type="eggNOG" id="KOG1492">
    <property type="taxonomic scope" value="Eukaryota"/>
</dbReference>
<evidence type="ECO:0000313" key="3">
    <source>
        <dbReference type="Proteomes" id="UP000011518"/>
    </source>
</evidence>
<evidence type="ECO:0000256" key="1">
    <source>
        <dbReference type="SAM" id="MobiDB-lite"/>
    </source>
</evidence>
<feature type="region of interest" description="Disordered" evidence="1">
    <location>
        <begin position="601"/>
        <end position="632"/>
    </location>
</feature>
<dbReference type="STRING" id="246437.L9KKZ6"/>
<feature type="compositionally biased region" description="Basic and acidic residues" evidence="1">
    <location>
        <begin position="332"/>
        <end position="349"/>
    </location>
</feature>
<dbReference type="InParanoid" id="L9KKZ6"/>
<reference evidence="3" key="1">
    <citation type="submission" date="2012-07" db="EMBL/GenBank/DDBJ databases">
        <title>Genome of the Chinese tree shrew, a rising model animal genetically related to primates.</title>
        <authorList>
            <person name="Zhang G."/>
            <person name="Fan Y."/>
            <person name="Yao Y."/>
            <person name="Huang Z."/>
        </authorList>
    </citation>
    <scope>NUCLEOTIDE SEQUENCE [LARGE SCALE GENOMIC DNA]</scope>
</reference>
<dbReference type="Proteomes" id="UP000011518">
    <property type="component" value="Unassembled WGS sequence"/>
</dbReference>
<feature type="region of interest" description="Disordered" evidence="1">
    <location>
        <begin position="123"/>
        <end position="484"/>
    </location>
</feature>
<feature type="region of interest" description="Disordered" evidence="1">
    <location>
        <begin position="67"/>
        <end position="101"/>
    </location>
</feature>
<sequence>QFNRVCDSVLGLIDDYKNLHGNAPSSSAPRWQPPPYHHGRAFGACYPRPGRRGFSHHGPVWRKKYSLVNMPPGPSDPPGDRAVQSPLWGRGRSSQGPDPQQCVLERQVQLSPDQNMVIRIKPPSKSASASASGAQQGSFQEYEDTPWGNQRPQGGEGEPPGGQLQPSRPGRARGSCSADYPVLVCQEEPSKPRVVKSAGSVSNSPSEPRRTASESAVAAKARPTPSTLPARAAEAPGRQAGTPSAGSCAAQLLAGGPPRQLAPSGPPASPPRPASGPRPAREALLLAPCRTDKFRKSSYKWVAASARSPRATRKAGNPRVASETMCKVPFGTEEKTEKLQPRAGPEAKSRKPAASSKPGPSPSKYKWKASSPSASSSSSFRWPSETGSKEHASQLSPVPSRSPPGDSSAVGPSGSKPPLGETPLSAYKVKSRTKIVRRRGTTSLPGDKSSPSPAALAKTHPSLRRRQASRARSSPVLRKTPNRGLLQVSRHRLCRVPPSKAHLSSKEGIHGVPGPSDTQFTASYPLVNLGPFSALLSSAVSSLKGPLAPGAAPSLHPLRTPPSSKVIKTRYRIVKKTPASPLSAPPVPLALPSWRSRRLSLSRSSGTLSGGGKALDALAGPPQGGLGSAVARPLDGVAMEAV</sequence>